<keyword evidence="3" id="KW-1185">Reference proteome</keyword>
<evidence type="ECO:0000256" key="1">
    <source>
        <dbReference type="SAM" id="SignalP"/>
    </source>
</evidence>
<dbReference type="InterPro" id="IPR011001">
    <property type="entry name" value="Saposin-like"/>
</dbReference>
<accession>A0AAV5WHZ5</accession>
<gene>
    <name evidence="2" type="ORF">PFISCL1PPCAC_21828</name>
</gene>
<proteinExistence type="predicted"/>
<evidence type="ECO:0000313" key="3">
    <source>
        <dbReference type="Proteomes" id="UP001432322"/>
    </source>
</evidence>
<reference evidence="2" key="1">
    <citation type="submission" date="2023-10" db="EMBL/GenBank/DDBJ databases">
        <title>Genome assembly of Pristionchus species.</title>
        <authorList>
            <person name="Yoshida K."/>
            <person name="Sommer R.J."/>
        </authorList>
    </citation>
    <scope>NUCLEOTIDE SEQUENCE</scope>
    <source>
        <strain evidence="2">RS5133</strain>
    </source>
</reference>
<evidence type="ECO:0000313" key="2">
    <source>
        <dbReference type="EMBL" id="GMT30531.1"/>
    </source>
</evidence>
<comment type="caution">
    <text evidence="2">The sequence shown here is derived from an EMBL/GenBank/DDBJ whole genome shotgun (WGS) entry which is preliminary data.</text>
</comment>
<protein>
    <recommendedName>
        <fullName evidence="4">Saposin B-type domain-containing protein</fullName>
    </recommendedName>
</protein>
<keyword evidence="1" id="KW-0732">Signal</keyword>
<dbReference type="Proteomes" id="UP001432322">
    <property type="component" value="Unassembled WGS sequence"/>
</dbReference>
<dbReference type="SUPFAM" id="SSF47862">
    <property type="entry name" value="Saposin"/>
    <property type="match status" value="1"/>
</dbReference>
<name>A0AAV5WHZ5_9BILA</name>
<organism evidence="2 3">
    <name type="scientific">Pristionchus fissidentatus</name>
    <dbReference type="NCBI Taxonomy" id="1538716"/>
    <lineage>
        <taxon>Eukaryota</taxon>
        <taxon>Metazoa</taxon>
        <taxon>Ecdysozoa</taxon>
        <taxon>Nematoda</taxon>
        <taxon>Chromadorea</taxon>
        <taxon>Rhabditida</taxon>
        <taxon>Rhabditina</taxon>
        <taxon>Diplogasteromorpha</taxon>
        <taxon>Diplogasteroidea</taxon>
        <taxon>Neodiplogasteridae</taxon>
        <taxon>Pristionchus</taxon>
    </lineage>
</organism>
<dbReference type="AlphaFoldDB" id="A0AAV5WHZ5"/>
<feature type="signal peptide" evidence="1">
    <location>
        <begin position="1"/>
        <end position="20"/>
    </location>
</feature>
<dbReference type="EMBL" id="BTSY01000005">
    <property type="protein sequence ID" value="GMT30531.1"/>
    <property type="molecule type" value="Genomic_DNA"/>
</dbReference>
<sequence>MSRFVLLFAAVLAAAAAATAYDVLSAAEVSFDDFNPQKLCKECPMLVNLLLNNQKMEEKIFGKVAIYTNSRITTSVLLCEAGLMGELTHIKDELKDGNVTPKQICQKLHICPEK</sequence>
<feature type="chain" id="PRO_5043988993" description="Saposin B-type domain-containing protein" evidence="1">
    <location>
        <begin position="21"/>
        <end position="114"/>
    </location>
</feature>
<evidence type="ECO:0008006" key="4">
    <source>
        <dbReference type="Google" id="ProtNLM"/>
    </source>
</evidence>